<keyword evidence="1" id="KW-0863">Zinc-finger</keyword>
<dbReference type="Proteomes" id="UP000821837">
    <property type="component" value="Chromosome 11"/>
</dbReference>
<reference evidence="4" key="1">
    <citation type="journal article" date="2020" name="Cell">
        <title>Large-Scale Comparative Analyses of Tick Genomes Elucidate Their Genetic Diversity and Vector Capacities.</title>
        <authorList>
            <consortium name="Tick Genome and Microbiome Consortium (TIGMIC)"/>
            <person name="Jia N."/>
            <person name="Wang J."/>
            <person name="Shi W."/>
            <person name="Du L."/>
            <person name="Sun Y."/>
            <person name="Zhan W."/>
            <person name="Jiang J.F."/>
            <person name="Wang Q."/>
            <person name="Zhang B."/>
            <person name="Ji P."/>
            <person name="Bell-Sakyi L."/>
            <person name="Cui X.M."/>
            <person name="Yuan T.T."/>
            <person name="Jiang B.G."/>
            <person name="Yang W.F."/>
            <person name="Lam T.T."/>
            <person name="Chang Q.C."/>
            <person name="Ding S.J."/>
            <person name="Wang X.J."/>
            <person name="Zhu J.G."/>
            <person name="Ruan X.D."/>
            <person name="Zhao L."/>
            <person name="Wei J.T."/>
            <person name="Ye R.Z."/>
            <person name="Que T.C."/>
            <person name="Du C.H."/>
            <person name="Zhou Y.H."/>
            <person name="Cheng J.X."/>
            <person name="Dai P.F."/>
            <person name="Guo W.B."/>
            <person name="Han X.H."/>
            <person name="Huang E.J."/>
            <person name="Li L.F."/>
            <person name="Wei W."/>
            <person name="Gao Y.C."/>
            <person name="Liu J.Z."/>
            <person name="Shao H.Z."/>
            <person name="Wang X."/>
            <person name="Wang C.C."/>
            <person name="Yang T.C."/>
            <person name="Huo Q.B."/>
            <person name="Li W."/>
            <person name="Chen H.Y."/>
            <person name="Chen S.E."/>
            <person name="Zhou L.G."/>
            <person name="Ni X.B."/>
            <person name="Tian J.H."/>
            <person name="Sheng Y."/>
            <person name="Liu T."/>
            <person name="Pan Y.S."/>
            <person name="Xia L.Y."/>
            <person name="Li J."/>
            <person name="Zhao F."/>
            <person name="Cao W.C."/>
        </authorList>
    </citation>
    <scope>NUCLEOTIDE SEQUENCE</scope>
    <source>
        <strain evidence="4">Rsan-2018</strain>
    </source>
</reference>
<dbReference type="VEuPathDB" id="VectorBase:RSAN_027592"/>
<feature type="region of interest" description="Disordered" evidence="2">
    <location>
        <begin position="330"/>
        <end position="454"/>
    </location>
</feature>
<dbReference type="GO" id="GO:0008270">
    <property type="term" value="F:zinc ion binding"/>
    <property type="evidence" value="ECO:0007669"/>
    <property type="project" value="UniProtKB-KW"/>
</dbReference>
<feature type="compositionally biased region" description="Polar residues" evidence="2">
    <location>
        <begin position="383"/>
        <end position="398"/>
    </location>
</feature>
<dbReference type="PROSITE" id="PS00028">
    <property type="entry name" value="ZINC_FINGER_C2H2_1"/>
    <property type="match status" value="1"/>
</dbReference>
<evidence type="ECO:0000256" key="2">
    <source>
        <dbReference type="SAM" id="MobiDB-lite"/>
    </source>
</evidence>
<feature type="compositionally biased region" description="Polar residues" evidence="2">
    <location>
        <begin position="10"/>
        <end position="19"/>
    </location>
</feature>
<feature type="region of interest" description="Disordered" evidence="2">
    <location>
        <begin position="1"/>
        <end position="217"/>
    </location>
</feature>
<dbReference type="SMART" id="SM00355">
    <property type="entry name" value="ZnF_C2H2"/>
    <property type="match status" value="2"/>
</dbReference>
<feature type="domain" description="C2H2-type" evidence="3">
    <location>
        <begin position="306"/>
        <end position="333"/>
    </location>
</feature>
<dbReference type="Gene3D" id="3.30.160.60">
    <property type="entry name" value="Classic Zinc Finger"/>
    <property type="match status" value="1"/>
</dbReference>
<feature type="compositionally biased region" description="Pro residues" evidence="2">
    <location>
        <begin position="369"/>
        <end position="380"/>
    </location>
</feature>
<feature type="compositionally biased region" description="Acidic residues" evidence="2">
    <location>
        <begin position="425"/>
        <end position="437"/>
    </location>
</feature>
<feature type="compositionally biased region" description="Low complexity" evidence="2">
    <location>
        <begin position="408"/>
        <end position="424"/>
    </location>
</feature>
<comment type="caution">
    <text evidence="4">The sequence shown here is derived from an EMBL/GenBank/DDBJ whole genome shotgun (WGS) entry which is preliminary data.</text>
</comment>
<dbReference type="PROSITE" id="PS50157">
    <property type="entry name" value="ZINC_FINGER_C2H2_2"/>
    <property type="match status" value="1"/>
</dbReference>
<organism evidence="4 5">
    <name type="scientific">Rhipicephalus sanguineus</name>
    <name type="common">Brown dog tick</name>
    <name type="synonym">Ixodes sanguineus</name>
    <dbReference type="NCBI Taxonomy" id="34632"/>
    <lineage>
        <taxon>Eukaryota</taxon>
        <taxon>Metazoa</taxon>
        <taxon>Ecdysozoa</taxon>
        <taxon>Arthropoda</taxon>
        <taxon>Chelicerata</taxon>
        <taxon>Arachnida</taxon>
        <taxon>Acari</taxon>
        <taxon>Parasitiformes</taxon>
        <taxon>Ixodida</taxon>
        <taxon>Ixodoidea</taxon>
        <taxon>Ixodidae</taxon>
        <taxon>Rhipicephalinae</taxon>
        <taxon>Rhipicephalus</taxon>
        <taxon>Rhipicephalus</taxon>
    </lineage>
</organism>
<proteinExistence type="predicted"/>
<evidence type="ECO:0000259" key="3">
    <source>
        <dbReference type="PROSITE" id="PS50157"/>
    </source>
</evidence>
<evidence type="ECO:0000256" key="1">
    <source>
        <dbReference type="PROSITE-ProRule" id="PRU00042"/>
    </source>
</evidence>
<feature type="compositionally biased region" description="Low complexity" evidence="2">
    <location>
        <begin position="145"/>
        <end position="163"/>
    </location>
</feature>
<dbReference type="VEuPathDB" id="VectorBase:RSAN_042154"/>
<evidence type="ECO:0000313" key="5">
    <source>
        <dbReference type="Proteomes" id="UP000821837"/>
    </source>
</evidence>
<keyword evidence="1" id="KW-0479">Metal-binding</keyword>
<protein>
    <recommendedName>
        <fullName evidence="3">C2H2-type domain-containing protein</fullName>
    </recommendedName>
</protein>
<name>A0A9D4T4I5_RHISA</name>
<dbReference type="AlphaFoldDB" id="A0A9D4T4I5"/>
<accession>A0A9D4T4I5</accession>
<keyword evidence="1" id="KW-0862">Zinc</keyword>
<keyword evidence="5" id="KW-1185">Reference proteome</keyword>
<evidence type="ECO:0000313" key="4">
    <source>
        <dbReference type="EMBL" id="KAH7973292.1"/>
    </source>
</evidence>
<dbReference type="InterPro" id="IPR013087">
    <property type="entry name" value="Znf_C2H2_type"/>
</dbReference>
<feature type="compositionally biased region" description="Low complexity" evidence="2">
    <location>
        <begin position="198"/>
        <end position="210"/>
    </location>
</feature>
<sequence length="620" mass="65748">MPGGGEENTRQSGLSSNLPHQRDAVETPSGRTRGQRGGEVPPPLAHEWIAEDPLGGRSGPADQARTHYRRSGPGPPQKEATTGRGVGKRQPPFLACLSRPGRRCLRATITGPGPRDHHRRRPGPPGPAAAWTPCCPDLLPGPETGLGMPARPGPAAAVPGPSRQRPPAPSHRRRPATSGSSSPASPPPRRPRRDDSTATDSTSSSGTPATVRPRNPTLARQEITIFFPVPRLVRCPKRGCGTSYGGSSWTARVQSLRRHLETEHGQRIRSRVYVCTICGETIRARPSYHRCLETAQAPERPPPGQHQCDRCSQSFPSARGLYNHRTWHQTQDAAARSAGSTRSAPTGPAPQVPPLGDRAETPLLDALPQAPPSPGPPSVPSPTGQASVSPLGSSTRDATSPAHDTGTPQSQPSPSQSPSISPEPATDDGADPDETDDPPGTPPVEDPVLDMRPDHTDLLGDQARLLRQLIREPPSQDSWDRCEAAWAQARRLDRARSGGPDLCVAMLDLTNAYGSVSHKALLDALSGGDAGDLFTALITDRLSLEDLYTGNSTCLIATDGVSEPVPIRAGLGQACPLSGLLFNLVVDAIVFDVQGEDTSHPGICGRLDTSSNLWRCCRSG</sequence>
<dbReference type="EMBL" id="JABSTV010001247">
    <property type="protein sequence ID" value="KAH7973292.1"/>
    <property type="molecule type" value="Genomic_DNA"/>
</dbReference>
<gene>
    <name evidence="4" type="ORF">HPB52_023357</name>
</gene>
<feature type="compositionally biased region" description="Low complexity" evidence="2">
    <location>
        <begin position="333"/>
        <end position="344"/>
    </location>
</feature>
<reference evidence="4" key="2">
    <citation type="submission" date="2021-09" db="EMBL/GenBank/DDBJ databases">
        <authorList>
            <person name="Jia N."/>
            <person name="Wang J."/>
            <person name="Shi W."/>
            <person name="Du L."/>
            <person name="Sun Y."/>
            <person name="Zhan W."/>
            <person name="Jiang J."/>
            <person name="Wang Q."/>
            <person name="Zhang B."/>
            <person name="Ji P."/>
            <person name="Sakyi L.B."/>
            <person name="Cui X."/>
            <person name="Yuan T."/>
            <person name="Jiang B."/>
            <person name="Yang W."/>
            <person name="Lam T.T.-Y."/>
            <person name="Chang Q."/>
            <person name="Ding S."/>
            <person name="Wang X."/>
            <person name="Zhu J."/>
            <person name="Ruan X."/>
            <person name="Zhao L."/>
            <person name="Wei J."/>
            <person name="Que T."/>
            <person name="Du C."/>
            <person name="Cheng J."/>
            <person name="Dai P."/>
            <person name="Han X."/>
            <person name="Huang E."/>
            <person name="Gao Y."/>
            <person name="Liu J."/>
            <person name="Shao H."/>
            <person name="Ye R."/>
            <person name="Li L."/>
            <person name="Wei W."/>
            <person name="Wang X."/>
            <person name="Wang C."/>
            <person name="Huo Q."/>
            <person name="Li W."/>
            <person name="Guo W."/>
            <person name="Chen H."/>
            <person name="Chen S."/>
            <person name="Zhou L."/>
            <person name="Zhou L."/>
            <person name="Ni X."/>
            <person name="Tian J."/>
            <person name="Zhou Y."/>
            <person name="Sheng Y."/>
            <person name="Liu T."/>
            <person name="Pan Y."/>
            <person name="Xia L."/>
            <person name="Li J."/>
            <person name="Zhao F."/>
            <person name="Cao W."/>
        </authorList>
    </citation>
    <scope>NUCLEOTIDE SEQUENCE</scope>
    <source>
        <strain evidence="4">Rsan-2018</strain>
        <tissue evidence="4">Larvae</tissue>
    </source>
</reference>